<evidence type="ECO:0000313" key="1">
    <source>
        <dbReference type="EMBL" id="WCF98896.1"/>
    </source>
</evidence>
<dbReference type="EMBL" id="CP116613">
    <property type="protein sequence ID" value="WCF98896.1"/>
    <property type="molecule type" value="Genomic_DNA"/>
</dbReference>
<sequence length="75" mass="8924">MWAFLLHLQAEESSVQKINSYISELFHRQNSITKRLNDQQHLLRLRPHGQRIRTDRSGAFIYMLPTYPKEETQGV</sequence>
<evidence type="ECO:0000313" key="2">
    <source>
        <dbReference type="Proteomes" id="UP001179540"/>
    </source>
</evidence>
<gene>
    <name evidence="1" type="ORF">NY149_10415</name>
</gene>
<dbReference type="AlphaFoldDB" id="A0AAF0BBW1"/>
<proteinExistence type="predicted"/>
<dbReference type="RefSeq" id="WP_043898275.1">
    <property type="nucleotide sequence ID" value="NZ_CP024597.1"/>
</dbReference>
<dbReference type="Proteomes" id="UP001179540">
    <property type="component" value="Chromosome"/>
</dbReference>
<name>A0AAF0BBW1_PORGN</name>
<accession>A0AAF0BBW1</accession>
<organism evidence="1 2">
    <name type="scientific">Porphyromonas gingivalis</name>
    <name type="common">Bacteroides gingivalis</name>
    <dbReference type="NCBI Taxonomy" id="837"/>
    <lineage>
        <taxon>Bacteria</taxon>
        <taxon>Pseudomonadati</taxon>
        <taxon>Bacteroidota</taxon>
        <taxon>Bacteroidia</taxon>
        <taxon>Bacteroidales</taxon>
        <taxon>Porphyromonadaceae</taxon>
        <taxon>Porphyromonas</taxon>
    </lineage>
</organism>
<protein>
    <submittedName>
        <fullName evidence="1">Uncharacterized protein</fullName>
    </submittedName>
</protein>
<reference evidence="1" key="1">
    <citation type="submission" date="2023-01" db="EMBL/GenBank/DDBJ databases">
        <title>Phages are important unrecognized players in the ecology of the oral pathogen Porphyromonas gingivalis.</title>
        <authorList>
            <person name="Matrishin C.B."/>
            <person name="Kauffman K.M."/>
        </authorList>
    </citation>
    <scope>NUCLEOTIDE SEQUENCE</scope>
    <source>
        <strain evidence="1">HG1691old</strain>
    </source>
</reference>